<protein>
    <recommendedName>
        <fullName evidence="7">Sugar phosphate transporter domain-containing protein</fullName>
    </recommendedName>
</protein>
<dbReference type="AlphaFoldDB" id="A0A7S1TIL9"/>
<evidence type="ECO:0000256" key="4">
    <source>
        <dbReference type="ARBA" id="ARBA00023136"/>
    </source>
</evidence>
<feature type="domain" description="Sugar phosphate transporter" evidence="7">
    <location>
        <begin position="51"/>
        <end position="335"/>
    </location>
</feature>
<dbReference type="InterPro" id="IPR037185">
    <property type="entry name" value="EmrE-like"/>
</dbReference>
<keyword evidence="4 6" id="KW-0472">Membrane</keyword>
<evidence type="ECO:0000256" key="5">
    <source>
        <dbReference type="SAM" id="MobiDB-lite"/>
    </source>
</evidence>
<evidence type="ECO:0000256" key="1">
    <source>
        <dbReference type="ARBA" id="ARBA00004141"/>
    </source>
</evidence>
<sequence length="345" mass="37382">MNTGIMMPGDGTVGEPESPKSNASSFVDVRDAEFENGTAKYRPPDLLVSVLVCSFYVTVSGAMVFLNKALSYTFGFRTTNSLLMLQMIWQVLVVSLVKSKGRGMQVERIQWVHARRIAPVSLFYCLNSVFALAALRELSVPAYSVLKRLAPIITLALEGVIMGKRPDIGSVLSLVTMSVGTVLLVTSDDTASASGWILGACSNISQALYLVFVKKSGAEKGLSSLTILYYHSILSLPFLGFLMVALGEIQLLISYSEWTDPNFLLTLFACVSMGLLLNYSLFLCTEKTSPTSTLVAGQFKAIVQSILGLFTFESVEVTALFALGLMANVGGGLGYAYSKYKSMHR</sequence>
<name>A0A7S1TIL9_9RHOD</name>
<gene>
    <name evidence="8" type="ORF">CCAE0312_LOCUS9387</name>
</gene>
<feature type="transmembrane region" description="Helical" evidence="6">
    <location>
        <begin position="46"/>
        <end position="66"/>
    </location>
</feature>
<feature type="transmembrane region" description="Helical" evidence="6">
    <location>
        <begin position="233"/>
        <end position="256"/>
    </location>
</feature>
<organism evidence="8">
    <name type="scientific">Compsopogon caeruleus</name>
    <dbReference type="NCBI Taxonomy" id="31354"/>
    <lineage>
        <taxon>Eukaryota</taxon>
        <taxon>Rhodophyta</taxon>
        <taxon>Compsopogonophyceae</taxon>
        <taxon>Compsopogonales</taxon>
        <taxon>Compsopogonaceae</taxon>
        <taxon>Compsopogon</taxon>
    </lineage>
</organism>
<feature type="region of interest" description="Disordered" evidence="5">
    <location>
        <begin position="1"/>
        <end position="23"/>
    </location>
</feature>
<proteinExistence type="predicted"/>
<accession>A0A7S1TIL9</accession>
<evidence type="ECO:0000256" key="6">
    <source>
        <dbReference type="SAM" id="Phobius"/>
    </source>
</evidence>
<dbReference type="Pfam" id="PF03151">
    <property type="entry name" value="TPT"/>
    <property type="match status" value="1"/>
</dbReference>
<dbReference type="PANTHER" id="PTHR11132">
    <property type="entry name" value="SOLUTE CARRIER FAMILY 35"/>
    <property type="match status" value="1"/>
</dbReference>
<dbReference type="EMBL" id="HBGH01016953">
    <property type="protein sequence ID" value="CAD9237289.1"/>
    <property type="molecule type" value="Transcribed_RNA"/>
</dbReference>
<evidence type="ECO:0000313" key="8">
    <source>
        <dbReference type="EMBL" id="CAD9237289.1"/>
    </source>
</evidence>
<evidence type="ECO:0000256" key="3">
    <source>
        <dbReference type="ARBA" id="ARBA00022989"/>
    </source>
</evidence>
<dbReference type="InterPro" id="IPR004853">
    <property type="entry name" value="Sugar_P_trans_dom"/>
</dbReference>
<keyword evidence="3 6" id="KW-1133">Transmembrane helix</keyword>
<reference evidence="8" key="1">
    <citation type="submission" date="2021-01" db="EMBL/GenBank/DDBJ databases">
        <authorList>
            <person name="Corre E."/>
            <person name="Pelletier E."/>
            <person name="Niang G."/>
            <person name="Scheremetjew M."/>
            <person name="Finn R."/>
            <person name="Kale V."/>
            <person name="Holt S."/>
            <person name="Cochrane G."/>
            <person name="Meng A."/>
            <person name="Brown T."/>
            <person name="Cohen L."/>
        </authorList>
    </citation>
    <scope>NUCLEOTIDE SEQUENCE</scope>
    <source>
        <strain evidence="8">SAG 36.94</strain>
    </source>
</reference>
<evidence type="ECO:0000256" key="2">
    <source>
        <dbReference type="ARBA" id="ARBA00022692"/>
    </source>
</evidence>
<dbReference type="SUPFAM" id="SSF103481">
    <property type="entry name" value="Multidrug resistance efflux transporter EmrE"/>
    <property type="match status" value="1"/>
</dbReference>
<feature type="transmembrane region" description="Helical" evidence="6">
    <location>
        <begin position="117"/>
        <end position="135"/>
    </location>
</feature>
<keyword evidence="2 6" id="KW-0812">Transmembrane</keyword>
<dbReference type="InterPro" id="IPR050186">
    <property type="entry name" value="TPT_transporter"/>
</dbReference>
<feature type="transmembrane region" description="Helical" evidence="6">
    <location>
        <begin position="262"/>
        <end position="282"/>
    </location>
</feature>
<evidence type="ECO:0000259" key="7">
    <source>
        <dbReference type="Pfam" id="PF03151"/>
    </source>
</evidence>
<comment type="subcellular location">
    <subcellularLocation>
        <location evidence="1">Membrane</location>
        <topology evidence="1">Multi-pass membrane protein</topology>
    </subcellularLocation>
</comment>
<feature type="transmembrane region" description="Helical" evidence="6">
    <location>
        <begin position="193"/>
        <end position="212"/>
    </location>
</feature>
<dbReference type="GO" id="GO:0016020">
    <property type="term" value="C:membrane"/>
    <property type="evidence" value="ECO:0007669"/>
    <property type="project" value="UniProtKB-SubCell"/>
</dbReference>
<feature type="transmembrane region" description="Helical" evidence="6">
    <location>
        <begin position="78"/>
        <end position="97"/>
    </location>
</feature>